<keyword evidence="3 11" id="KW-1134">Transmembrane beta strand</keyword>
<keyword evidence="6" id="KW-0408">Iron</keyword>
<dbReference type="OrthoDB" id="127311at2"/>
<organism evidence="16 17">
    <name type="scientific">Xanthomonas nasturtii</name>
    <dbReference type="NCBI Taxonomy" id="1843581"/>
    <lineage>
        <taxon>Bacteria</taxon>
        <taxon>Pseudomonadati</taxon>
        <taxon>Pseudomonadota</taxon>
        <taxon>Gammaproteobacteria</taxon>
        <taxon>Lysobacterales</taxon>
        <taxon>Lysobacteraceae</taxon>
        <taxon>Xanthomonas</taxon>
    </lineage>
</organism>
<keyword evidence="5 11" id="KW-0812">Transmembrane</keyword>
<comment type="subcellular location">
    <subcellularLocation>
        <location evidence="1 11">Cell outer membrane</location>
        <topology evidence="1 11">Multi-pass membrane protein</topology>
    </subcellularLocation>
</comment>
<dbReference type="GO" id="GO:0009279">
    <property type="term" value="C:cell outer membrane"/>
    <property type="evidence" value="ECO:0007669"/>
    <property type="project" value="UniProtKB-SubCell"/>
</dbReference>
<accession>A0A3E1KH89</accession>
<dbReference type="PROSITE" id="PS52016">
    <property type="entry name" value="TONB_DEPENDENT_REC_3"/>
    <property type="match status" value="1"/>
</dbReference>
<dbReference type="STRING" id="1843581.A7D16_00360"/>
<keyword evidence="4" id="KW-0410">Iron transport</keyword>
<evidence type="ECO:0000256" key="11">
    <source>
        <dbReference type="PROSITE-ProRule" id="PRU01360"/>
    </source>
</evidence>
<dbReference type="Pfam" id="PF07715">
    <property type="entry name" value="Plug"/>
    <property type="match status" value="1"/>
</dbReference>
<dbReference type="SUPFAM" id="SSF56935">
    <property type="entry name" value="Porins"/>
    <property type="match status" value="1"/>
</dbReference>
<reference evidence="16 17" key="1">
    <citation type="submission" date="2018-08" db="EMBL/GenBank/DDBJ databases">
        <title>Genome sequencing of X. nasturtii WHRI 8984.</title>
        <authorList>
            <person name="Studholme D.J."/>
            <person name="Mchugh J."/>
            <person name="Vicente J."/>
        </authorList>
    </citation>
    <scope>NUCLEOTIDE SEQUENCE [LARGE SCALE GENOMIC DNA]</scope>
    <source>
        <strain evidence="16 17">WHRI 8984</strain>
    </source>
</reference>
<evidence type="ECO:0000256" key="1">
    <source>
        <dbReference type="ARBA" id="ARBA00004571"/>
    </source>
</evidence>
<evidence type="ECO:0000256" key="6">
    <source>
        <dbReference type="ARBA" id="ARBA00023004"/>
    </source>
</evidence>
<feature type="chain" id="PRO_5017620923" evidence="13">
    <location>
        <begin position="22"/>
        <end position="849"/>
    </location>
</feature>
<evidence type="ECO:0000256" key="5">
    <source>
        <dbReference type="ARBA" id="ARBA00022692"/>
    </source>
</evidence>
<evidence type="ECO:0000259" key="14">
    <source>
        <dbReference type="Pfam" id="PF00593"/>
    </source>
</evidence>
<dbReference type="InterPro" id="IPR000531">
    <property type="entry name" value="Beta-barrel_TonB"/>
</dbReference>
<dbReference type="InterPro" id="IPR012910">
    <property type="entry name" value="Plug_dom"/>
</dbReference>
<gene>
    <name evidence="16" type="ORF">DZD52_14595</name>
</gene>
<evidence type="ECO:0000256" key="10">
    <source>
        <dbReference type="ARBA" id="ARBA00023237"/>
    </source>
</evidence>
<proteinExistence type="inferred from homology"/>
<dbReference type="GO" id="GO:0006826">
    <property type="term" value="P:iron ion transport"/>
    <property type="evidence" value="ECO:0007669"/>
    <property type="project" value="UniProtKB-KW"/>
</dbReference>
<dbReference type="PANTHER" id="PTHR32552">
    <property type="entry name" value="FERRICHROME IRON RECEPTOR-RELATED"/>
    <property type="match status" value="1"/>
</dbReference>
<dbReference type="GeneID" id="97211266"/>
<comment type="similarity">
    <text evidence="11 12">Belongs to the TonB-dependent receptor family.</text>
</comment>
<evidence type="ECO:0000256" key="8">
    <source>
        <dbReference type="ARBA" id="ARBA00023077"/>
    </source>
</evidence>
<comment type="caution">
    <text evidence="16">The sequence shown here is derived from an EMBL/GenBank/DDBJ whole genome shotgun (WGS) entry which is preliminary data.</text>
</comment>
<dbReference type="Pfam" id="PF00593">
    <property type="entry name" value="TonB_dep_Rec_b-barrel"/>
    <property type="match status" value="1"/>
</dbReference>
<evidence type="ECO:0000256" key="3">
    <source>
        <dbReference type="ARBA" id="ARBA00022452"/>
    </source>
</evidence>
<sequence>MSTEHHRRGALALALFAVAHAAPLYAQTATQAGPEEPATLAALTVTAQKREESLQNVPVVVSVLPEQLLQDSGVHDIKELQVLVPGLIVTSSQSAAQTTARIRGIGTVGDNAGLESSVGVVIDGVARARNGVGFADLGELERIEVLKGPQGTVFGKNTSAGVISVVTRRPSFTRSADAEITVGNYGARGLAAAFNDALGDTSALRVYAARRQRDGFEQVVTGPGPRTAGDDGDQNLRTARVQLLWEPSDDLDINLAADYTTRDENCCVTVTTERGPTAALIDAVTPGGQGTIARADPQRRRAYSNRSTGQRIEDKGISAHVDWTTPWLGEAVLTSITAVRDWKSVNGLDFDYGTADILYRAPREDEMLTGFKTVSQELRLAGTSARVDWMVGAFYADETLHRNESYRFGTAYEPYLSSVLLARINPALAARADAPRFLADTTGLPAGTLFRGQGSQDRFRQDGRSIALFTNNTWHATDALDVLVGLRYTYENKALQSAFQNPDGSPACASYFAPNGQVSPLAVQRIGAALVARGVPASAVPASAVPAIAPQVIGFTCLPWANVAQAGRLTEQERTEREWSGTAKLAYRWNDALMTYVSAARGYKAGGFNLDRVQSSNGLSSGVQGILPVDDTAFPGEFVNSYELGAKTTWLGGNLLLNATLFYQDFSDFQLNNFLGTSFVVRAIPSVVSRGVDTELLWQGAVPGLMLQGGLSYTDTAYGDDPLPDADLALLPGSRLSFAPRWSANLSVTYEHALGNQLTSRFHLGAKYSSDYNAGTDLDPQKVQPGYTLLNARLGLGADNKRWLLEAWAENLTNETYRQVVIDAPLQAGSWNAFLGAPRTYGVTLRLRY</sequence>
<protein>
    <submittedName>
        <fullName evidence="16">TonB-dependent receptor</fullName>
    </submittedName>
</protein>
<evidence type="ECO:0000313" key="16">
    <source>
        <dbReference type="EMBL" id="RFF37909.1"/>
    </source>
</evidence>
<dbReference type="InterPro" id="IPR039426">
    <property type="entry name" value="TonB-dep_rcpt-like"/>
</dbReference>
<evidence type="ECO:0000256" key="12">
    <source>
        <dbReference type="RuleBase" id="RU003357"/>
    </source>
</evidence>
<dbReference type="Gene3D" id="2.40.170.20">
    <property type="entry name" value="TonB-dependent receptor, beta-barrel domain"/>
    <property type="match status" value="2"/>
</dbReference>
<evidence type="ECO:0000256" key="7">
    <source>
        <dbReference type="ARBA" id="ARBA00023065"/>
    </source>
</evidence>
<keyword evidence="13" id="KW-0732">Signal</keyword>
<evidence type="ECO:0000256" key="9">
    <source>
        <dbReference type="ARBA" id="ARBA00023136"/>
    </source>
</evidence>
<dbReference type="RefSeq" id="WP_116906263.1">
    <property type="nucleotide sequence ID" value="NZ_CP142084.2"/>
</dbReference>
<evidence type="ECO:0000259" key="15">
    <source>
        <dbReference type="Pfam" id="PF07715"/>
    </source>
</evidence>
<keyword evidence="9 11" id="KW-0472">Membrane</keyword>
<evidence type="ECO:0000313" key="17">
    <source>
        <dbReference type="Proteomes" id="UP000259570"/>
    </source>
</evidence>
<feature type="domain" description="TonB-dependent receptor plug" evidence="15">
    <location>
        <begin position="54"/>
        <end position="162"/>
    </location>
</feature>
<dbReference type="InterPro" id="IPR036942">
    <property type="entry name" value="Beta-barrel_TonB_sf"/>
</dbReference>
<feature type="domain" description="TonB-dependent receptor-like beta-barrel" evidence="14">
    <location>
        <begin position="427"/>
        <end position="812"/>
    </location>
</feature>
<feature type="signal peptide" evidence="13">
    <location>
        <begin position="1"/>
        <end position="21"/>
    </location>
</feature>
<keyword evidence="16" id="KW-0675">Receptor</keyword>
<keyword evidence="2 11" id="KW-0813">Transport</keyword>
<keyword evidence="8 12" id="KW-0798">TonB box</keyword>
<dbReference type="PANTHER" id="PTHR32552:SF81">
    <property type="entry name" value="TONB-DEPENDENT OUTER MEMBRANE RECEPTOR"/>
    <property type="match status" value="1"/>
</dbReference>
<keyword evidence="7" id="KW-0406">Ion transport</keyword>
<evidence type="ECO:0000256" key="2">
    <source>
        <dbReference type="ARBA" id="ARBA00022448"/>
    </source>
</evidence>
<dbReference type="EMBL" id="QUZM01000030">
    <property type="protein sequence ID" value="RFF37909.1"/>
    <property type="molecule type" value="Genomic_DNA"/>
</dbReference>
<dbReference type="AlphaFoldDB" id="A0A3E1KH89"/>
<dbReference type="Proteomes" id="UP000259570">
    <property type="component" value="Unassembled WGS sequence"/>
</dbReference>
<keyword evidence="10 11" id="KW-0998">Cell outer membrane</keyword>
<evidence type="ECO:0000256" key="4">
    <source>
        <dbReference type="ARBA" id="ARBA00022496"/>
    </source>
</evidence>
<name>A0A3E1KH89_9XANT</name>
<evidence type="ECO:0000256" key="13">
    <source>
        <dbReference type="SAM" id="SignalP"/>
    </source>
</evidence>